<comment type="caution">
    <text evidence="1">The sequence shown here is derived from an EMBL/GenBank/DDBJ whole genome shotgun (WGS) entry which is preliminary data.</text>
</comment>
<organism evidence="1 2">
    <name type="scientific">Colletotrichum incanum</name>
    <name type="common">Soybean anthracnose fungus</name>
    <dbReference type="NCBI Taxonomy" id="1573173"/>
    <lineage>
        <taxon>Eukaryota</taxon>
        <taxon>Fungi</taxon>
        <taxon>Dikarya</taxon>
        <taxon>Ascomycota</taxon>
        <taxon>Pezizomycotina</taxon>
        <taxon>Sordariomycetes</taxon>
        <taxon>Hypocreomycetidae</taxon>
        <taxon>Glomerellales</taxon>
        <taxon>Glomerellaceae</taxon>
        <taxon>Colletotrichum</taxon>
        <taxon>Colletotrichum spaethianum species complex</taxon>
    </lineage>
</organism>
<dbReference type="Proteomes" id="UP000076584">
    <property type="component" value="Unassembled WGS sequence"/>
</dbReference>
<accession>A0A161YB58</accession>
<sequence length="166" mass="17913">HIRVFDASTVAKEHGLGQLPVRGGPVDEPHSNALGERLREFLVVCGMSNVINCLAQKELKGSALARSGCVWEHIVPDLLAKLARGDAARVGVVENQLVHDGEVTRLPLDGIEIGHDDSVFLELGEPVRHAVGVLGLLGRLRVGPRKGFALAVELEQGPRHSRQRPI</sequence>
<evidence type="ECO:0000313" key="2">
    <source>
        <dbReference type="Proteomes" id="UP000076584"/>
    </source>
</evidence>
<proteinExistence type="predicted"/>
<gene>
    <name evidence="1" type="ORF">CI238_08512</name>
</gene>
<name>A0A161YB58_COLIC</name>
<protein>
    <submittedName>
        <fullName evidence="1">Uncharacterized protein</fullName>
    </submittedName>
</protein>
<dbReference type="AlphaFoldDB" id="A0A161YB58"/>
<evidence type="ECO:0000313" key="1">
    <source>
        <dbReference type="EMBL" id="KZL86932.1"/>
    </source>
</evidence>
<dbReference type="EMBL" id="LFIW01000348">
    <property type="protein sequence ID" value="KZL86932.1"/>
    <property type="molecule type" value="Genomic_DNA"/>
</dbReference>
<feature type="non-terminal residue" evidence="1">
    <location>
        <position position="1"/>
    </location>
</feature>
<reference evidence="1 2" key="1">
    <citation type="submission" date="2015-06" db="EMBL/GenBank/DDBJ databases">
        <title>Survival trade-offs in plant roots during colonization by closely related pathogenic and mutualistic fungi.</title>
        <authorList>
            <person name="Hacquard S."/>
            <person name="Kracher B."/>
            <person name="Hiruma K."/>
            <person name="Weinman A."/>
            <person name="Muench P."/>
            <person name="Garrido Oter R."/>
            <person name="Ver Loren van Themaat E."/>
            <person name="Dallerey J.-F."/>
            <person name="Damm U."/>
            <person name="Henrissat B."/>
            <person name="Lespinet O."/>
            <person name="Thon M."/>
            <person name="Kemen E."/>
            <person name="McHardy A.C."/>
            <person name="Schulze-Lefert P."/>
            <person name="O'Connell R.J."/>
        </authorList>
    </citation>
    <scope>NUCLEOTIDE SEQUENCE [LARGE SCALE GENOMIC DNA]</scope>
    <source>
        <strain evidence="1 2">MAFF 238704</strain>
    </source>
</reference>
<keyword evidence="2" id="KW-1185">Reference proteome</keyword>